<evidence type="ECO:0000313" key="1">
    <source>
        <dbReference type="EMBL" id="KAL2075660.1"/>
    </source>
</evidence>
<dbReference type="InterPro" id="IPR007174">
    <property type="entry name" value="Las1"/>
</dbReference>
<name>A0ABR4D0N0_9HELO</name>
<evidence type="ECO:0000313" key="2">
    <source>
        <dbReference type="Proteomes" id="UP001595075"/>
    </source>
</evidence>
<organism evidence="1 2">
    <name type="scientific">Oculimacula yallundae</name>
    <dbReference type="NCBI Taxonomy" id="86028"/>
    <lineage>
        <taxon>Eukaryota</taxon>
        <taxon>Fungi</taxon>
        <taxon>Dikarya</taxon>
        <taxon>Ascomycota</taxon>
        <taxon>Pezizomycotina</taxon>
        <taxon>Leotiomycetes</taxon>
        <taxon>Helotiales</taxon>
        <taxon>Ploettnerulaceae</taxon>
        <taxon>Oculimacula</taxon>
    </lineage>
</organism>
<dbReference type="Pfam" id="PF04031">
    <property type="entry name" value="Las1"/>
    <property type="match status" value="1"/>
</dbReference>
<dbReference type="PANTHER" id="PTHR15002:SF0">
    <property type="entry name" value="RIBOSOMAL BIOGENESIS PROTEIN LAS1L"/>
    <property type="match status" value="1"/>
</dbReference>
<reference evidence="1 2" key="1">
    <citation type="journal article" date="2024" name="Commun. Biol.">
        <title>Comparative genomic analysis of thermophilic fungi reveals convergent evolutionary adaptations and gene losses.</title>
        <authorList>
            <person name="Steindorff A.S."/>
            <person name="Aguilar-Pontes M.V."/>
            <person name="Robinson A.J."/>
            <person name="Andreopoulos B."/>
            <person name="LaButti K."/>
            <person name="Kuo A."/>
            <person name="Mondo S."/>
            <person name="Riley R."/>
            <person name="Otillar R."/>
            <person name="Haridas S."/>
            <person name="Lipzen A."/>
            <person name="Grimwood J."/>
            <person name="Schmutz J."/>
            <person name="Clum A."/>
            <person name="Reid I.D."/>
            <person name="Moisan M.C."/>
            <person name="Butler G."/>
            <person name="Nguyen T.T.M."/>
            <person name="Dewar K."/>
            <person name="Conant G."/>
            <person name="Drula E."/>
            <person name="Henrissat B."/>
            <person name="Hansel C."/>
            <person name="Singer S."/>
            <person name="Hutchinson M.I."/>
            <person name="de Vries R.P."/>
            <person name="Natvig D.O."/>
            <person name="Powell A.J."/>
            <person name="Tsang A."/>
            <person name="Grigoriev I.V."/>
        </authorList>
    </citation>
    <scope>NUCLEOTIDE SEQUENCE [LARGE SCALE GENOMIC DNA]</scope>
    <source>
        <strain evidence="1 2">CBS 494.80</strain>
    </source>
</reference>
<keyword evidence="2" id="KW-1185">Reference proteome</keyword>
<sequence length="299" mass="34221">MVQYVITPWRNASELLSVRENLYWALTDTGKKGRDERRHAVAKVSVWMQRGNCPHLVESTAILTAAILNDVPGNATYCVRAAYAAAFCRFVTGLLDGHQTKNRKLSMYSIAKTIGLPATYVELRHQATHEELPSLSKLRTATQKALHWIWDYYWVKIPPTPSTSQEQCDQFMAKLFEERDTMRDEELMERMGKWDEEALLSALWKVDDVGMDKGARMWVIRMEREIRGDGKAGSKISNEYIEPGASIEDVRAELQDMETILNEKPRNIDGEIVWTDESPDCKGWSMWEGPWVPKPIGVV</sequence>
<dbReference type="Proteomes" id="UP001595075">
    <property type="component" value="Unassembled WGS sequence"/>
</dbReference>
<gene>
    <name evidence="1" type="ORF">VTL71DRAFT_603</name>
</gene>
<dbReference type="EMBL" id="JAZHXI010000001">
    <property type="protein sequence ID" value="KAL2075660.1"/>
    <property type="molecule type" value="Genomic_DNA"/>
</dbReference>
<protein>
    <submittedName>
        <fullName evidence="1">Uncharacterized protein</fullName>
    </submittedName>
</protein>
<dbReference type="PANTHER" id="PTHR15002">
    <property type="entry name" value="RIBOSOMAL BIOGENESIS PROTEIN LAS1L"/>
    <property type="match status" value="1"/>
</dbReference>
<comment type="caution">
    <text evidence="1">The sequence shown here is derived from an EMBL/GenBank/DDBJ whole genome shotgun (WGS) entry which is preliminary data.</text>
</comment>
<accession>A0ABR4D0N0</accession>
<proteinExistence type="predicted"/>